<feature type="domain" description="VWFA" evidence="2">
    <location>
        <begin position="83"/>
        <end position="128"/>
    </location>
</feature>
<dbReference type="EMBL" id="BMAT01004771">
    <property type="protein sequence ID" value="GFR79948.1"/>
    <property type="molecule type" value="Genomic_DNA"/>
</dbReference>
<feature type="signal peptide" evidence="1">
    <location>
        <begin position="1"/>
        <end position="39"/>
    </location>
</feature>
<dbReference type="PROSITE" id="PS50234">
    <property type="entry name" value="VWFA"/>
    <property type="match status" value="1"/>
</dbReference>
<keyword evidence="4" id="KW-1185">Reference proteome</keyword>
<sequence length="128" mass="13913">MASLIKRHQKITQPTMAHSSFVSSLVLVLVCCVLGLTSGGIVHHEPGEIQKSFNLFHLLNNYVVPPPSSNKTQIHIVTECPPNVMFVLDGSGSISFAGFDNIKQAVVREIRALMAAFAQVDVGIVVFR</sequence>
<evidence type="ECO:0000313" key="3">
    <source>
        <dbReference type="EMBL" id="GFR79948.1"/>
    </source>
</evidence>
<comment type="caution">
    <text evidence="3">The sequence shown here is derived from an EMBL/GenBank/DDBJ whole genome shotgun (WGS) entry which is preliminary data.</text>
</comment>
<feature type="chain" id="PRO_5043999830" description="VWFA domain-containing protein" evidence="1">
    <location>
        <begin position="40"/>
        <end position="128"/>
    </location>
</feature>
<proteinExistence type="predicted"/>
<evidence type="ECO:0000256" key="1">
    <source>
        <dbReference type="SAM" id="SignalP"/>
    </source>
</evidence>
<dbReference type="AlphaFoldDB" id="A0AAV4G319"/>
<dbReference type="Gene3D" id="3.40.50.410">
    <property type="entry name" value="von Willebrand factor, type A domain"/>
    <property type="match status" value="1"/>
</dbReference>
<dbReference type="Proteomes" id="UP000762676">
    <property type="component" value="Unassembled WGS sequence"/>
</dbReference>
<evidence type="ECO:0000313" key="4">
    <source>
        <dbReference type="Proteomes" id="UP000762676"/>
    </source>
</evidence>
<gene>
    <name evidence="3" type="ORF">ElyMa_002301000</name>
</gene>
<name>A0AAV4G319_9GAST</name>
<dbReference type="InterPro" id="IPR002035">
    <property type="entry name" value="VWF_A"/>
</dbReference>
<dbReference type="InterPro" id="IPR036465">
    <property type="entry name" value="vWFA_dom_sf"/>
</dbReference>
<accession>A0AAV4G319</accession>
<dbReference type="SUPFAM" id="SSF53300">
    <property type="entry name" value="vWA-like"/>
    <property type="match status" value="1"/>
</dbReference>
<evidence type="ECO:0000259" key="2">
    <source>
        <dbReference type="PROSITE" id="PS50234"/>
    </source>
</evidence>
<reference evidence="3 4" key="1">
    <citation type="journal article" date="2021" name="Elife">
        <title>Chloroplast acquisition without the gene transfer in kleptoplastic sea slugs, Plakobranchus ocellatus.</title>
        <authorList>
            <person name="Maeda T."/>
            <person name="Takahashi S."/>
            <person name="Yoshida T."/>
            <person name="Shimamura S."/>
            <person name="Takaki Y."/>
            <person name="Nagai Y."/>
            <person name="Toyoda A."/>
            <person name="Suzuki Y."/>
            <person name="Arimoto A."/>
            <person name="Ishii H."/>
            <person name="Satoh N."/>
            <person name="Nishiyama T."/>
            <person name="Hasebe M."/>
            <person name="Maruyama T."/>
            <person name="Minagawa J."/>
            <person name="Obokata J."/>
            <person name="Shigenobu S."/>
        </authorList>
    </citation>
    <scope>NUCLEOTIDE SEQUENCE [LARGE SCALE GENOMIC DNA]</scope>
</reference>
<protein>
    <recommendedName>
        <fullName evidence="2">VWFA domain-containing protein</fullName>
    </recommendedName>
</protein>
<keyword evidence="1" id="KW-0732">Signal</keyword>
<organism evidence="3 4">
    <name type="scientific">Elysia marginata</name>
    <dbReference type="NCBI Taxonomy" id="1093978"/>
    <lineage>
        <taxon>Eukaryota</taxon>
        <taxon>Metazoa</taxon>
        <taxon>Spiralia</taxon>
        <taxon>Lophotrochozoa</taxon>
        <taxon>Mollusca</taxon>
        <taxon>Gastropoda</taxon>
        <taxon>Heterobranchia</taxon>
        <taxon>Euthyneura</taxon>
        <taxon>Panpulmonata</taxon>
        <taxon>Sacoglossa</taxon>
        <taxon>Placobranchoidea</taxon>
        <taxon>Plakobranchidae</taxon>
        <taxon>Elysia</taxon>
    </lineage>
</organism>